<accession>A0A833W2D0</accession>
<dbReference type="AlphaFoldDB" id="A0A833W2D0"/>
<dbReference type="PANTHER" id="PTHR47827">
    <property type="entry name" value="AHD DOMAIN-CONTAINING PROTEIN"/>
    <property type="match status" value="1"/>
</dbReference>
<evidence type="ECO:0000256" key="1">
    <source>
        <dbReference type="ARBA" id="ARBA00023242"/>
    </source>
</evidence>
<feature type="domain" description="YEATS" evidence="4">
    <location>
        <begin position="1"/>
        <end position="134"/>
    </location>
</feature>
<name>A0A833W2D0_9HYME</name>
<dbReference type="GO" id="GO:0003682">
    <property type="term" value="F:chromatin binding"/>
    <property type="evidence" value="ECO:0007669"/>
    <property type="project" value="TreeGrafter"/>
</dbReference>
<dbReference type="EMBL" id="WNWW01000089">
    <property type="protein sequence ID" value="KAF3430259.1"/>
    <property type="molecule type" value="Genomic_DNA"/>
</dbReference>
<keyword evidence="6" id="KW-1185">Reference proteome</keyword>
<dbReference type="InterPro" id="IPR040930">
    <property type="entry name" value="AF-9_AHD"/>
</dbReference>
<dbReference type="InterPro" id="IPR055129">
    <property type="entry name" value="YEATS_dom"/>
</dbReference>
<feature type="compositionally biased region" description="Basic and acidic residues" evidence="3">
    <location>
        <begin position="622"/>
        <end position="642"/>
    </location>
</feature>
<feature type="region of interest" description="Disordered" evidence="3">
    <location>
        <begin position="188"/>
        <end position="659"/>
    </location>
</feature>
<keyword evidence="1 2" id="KW-0539">Nucleus</keyword>
<dbReference type="GO" id="GO:0008023">
    <property type="term" value="C:transcription elongation factor complex"/>
    <property type="evidence" value="ECO:0007669"/>
    <property type="project" value="TreeGrafter"/>
</dbReference>
<protein>
    <recommendedName>
        <fullName evidence="4">YEATS domain-containing protein</fullName>
    </recommendedName>
</protein>
<dbReference type="Gene3D" id="1.20.1270.290">
    <property type="match status" value="1"/>
</dbReference>
<dbReference type="OrthoDB" id="10053467at2759"/>
<feature type="compositionally biased region" description="Basic and acidic residues" evidence="3">
    <location>
        <begin position="459"/>
        <end position="480"/>
    </location>
</feature>
<evidence type="ECO:0000256" key="2">
    <source>
        <dbReference type="PROSITE-ProRule" id="PRU00376"/>
    </source>
</evidence>
<feature type="compositionally biased region" description="Low complexity" evidence="3">
    <location>
        <begin position="602"/>
        <end position="619"/>
    </location>
</feature>
<feature type="compositionally biased region" description="Polar residues" evidence="3">
    <location>
        <begin position="204"/>
        <end position="216"/>
    </location>
</feature>
<evidence type="ECO:0000259" key="4">
    <source>
        <dbReference type="PROSITE" id="PS51037"/>
    </source>
</evidence>
<evidence type="ECO:0000313" key="5">
    <source>
        <dbReference type="EMBL" id="KAF3430259.1"/>
    </source>
</evidence>
<comment type="subcellular location">
    <subcellularLocation>
        <location evidence="2">Nucleus</location>
    </subcellularLocation>
</comment>
<feature type="compositionally biased region" description="Basic and acidic residues" evidence="3">
    <location>
        <begin position="305"/>
        <end position="447"/>
    </location>
</feature>
<dbReference type="Proteomes" id="UP000655588">
    <property type="component" value="Unassembled WGS sequence"/>
</dbReference>
<sequence>MAIRITLECGHSSVVRMRTTPQGYTHDWEVFVRGIDNAEIHHYVEKVVFQLHQTFSRPRRILKDPPFVIKESGYAGFEIPIHIYLKNKDEGSKKIEILYDLNLQSSGPAITNVIRHTEIINNPSDEFRRKLLKGGGVLVSSSENLIEKSEPKALTMVGKPKMSGNESRKHKNIELKTSNSFAELFGTPLKPTKVSQDTRKSTVQEKSSVSKSLFTSEKSDKGDKTKLKDNPHKDIKKEKIDDKKDKKIKDQPQDKNRIKEKPKRPSSPANRSHSTPSNKKPSSPTVLIKRRSPLLPPVKRPASPKSKEKESKKIVVEKEKDKNKEKDKEKVKDNSKIIDSKNDKRKDKKGYKDDRDKDRKEKYKEGERSGSKEAVKLPEKKNNKSEKSEKSEKEKSQEYKSAKDGRKSPKLSKESEKSKDDKLGKMEKSEKTDKSEKTKDSKSEKDRQKHKHKKKDRKDKRDSSKDRDKKERRDRVKSSTEKQNNVPNVSVANPLSTLLAEMPERDSSDSAPSIDDDSFSDTKLVPIVKKDVENLTASTSPREMAKPVSPATSMDIKKEKIDRNKREKPKGKGDEKEIRKRKRRSDSKGDDEPVAKKDRGHSSSSPLEPVSSSQSPVVVDQETVHKDKEDRAEQAVVKRNESEAEQVAPDSTNSTLAESDMVEPPVFSEDYVSQLKDLQQKIMTLQDNQELQRVVQVIAETGQYEITKKTFDFDLCALDRRTVQRLQQFFAS</sequence>
<comment type="caution">
    <text evidence="5">The sequence shown here is derived from an EMBL/GenBank/DDBJ whole genome shotgun (WGS) entry which is preliminary data.</text>
</comment>
<feature type="compositionally biased region" description="Basic and acidic residues" evidence="3">
    <location>
        <begin position="217"/>
        <end position="259"/>
    </location>
</feature>
<dbReference type="CDD" id="cd16906">
    <property type="entry name" value="YEATS_AF-9_like"/>
    <property type="match status" value="1"/>
</dbReference>
<evidence type="ECO:0000313" key="6">
    <source>
        <dbReference type="Proteomes" id="UP000655588"/>
    </source>
</evidence>
<dbReference type="Pfam" id="PF03366">
    <property type="entry name" value="YEATS"/>
    <property type="match status" value="1"/>
</dbReference>
<dbReference type="PROSITE" id="PS51037">
    <property type="entry name" value="YEATS"/>
    <property type="match status" value="1"/>
</dbReference>
<feature type="compositionally biased region" description="Low complexity" evidence="3">
    <location>
        <begin position="272"/>
        <end position="285"/>
    </location>
</feature>
<dbReference type="Pfam" id="PF17793">
    <property type="entry name" value="AHD"/>
    <property type="match status" value="1"/>
</dbReference>
<gene>
    <name evidence="5" type="ORF">E2986_00672</name>
</gene>
<evidence type="ECO:0000256" key="3">
    <source>
        <dbReference type="SAM" id="MobiDB-lite"/>
    </source>
</evidence>
<dbReference type="GO" id="GO:0045893">
    <property type="term" value="P:positive regulation of DNA-templated transcription"/>
    <property type="evidence" value="ECO:0007669"/>
    <property type="project" value="TreeGrafter"/>
</dbReference>
<reference evidence="5" key="1">
    <citation type="submission" date="2019-11" db="EMBL/GenBank/DDBJ databases">
        <title>The nuclear and mitochondrial genomes of Frieseomelitta varia - a highly eusocial stingless bee (Meliponini) with a permanently sterile worker caste.</title>
        <authorList>
            <person name="Freitas F.C.P."/>
            <person name="Lourenco A.P."/>
            <person name="Nunes F.M.F."/>
            <person name="Paschoal A.R."/>
            <person name="Abreu F.C.P."/>
            <person name="Barbin F.O."/>
            <person name="Bataglia L."/>
            <person name="Cardoso-Junior C.A.M."/>
            <person name="Cervoni M.S."/>
            <person name="Silva S.R."/>
            <person name="Dalarmi F."/>
            <person name="Del Lama M.A."/>
            <person name="Depintor T.S."/>
            <person name="Ferreira K.M."/>
            <person name="Goria P.S."/>
            <person name="Jaskot M.C."/>
            <person name="Lago D.C."/>
            <person name="Luna-Lucena D."/>
            <person name="Moda L.M."/>
            <person name="Nascimento L."/>
            <person name="Pedrino M."/>
            <person name="Rabico F.O."/>
            <person name="Sanches F.C."/>
            <person name="Santos D.E."/>
            <person name="Santos C.G."/>
            <person name="Vieira J."/>
            <person name="Lopes T.F."/>
            <person name="Barchuk A.R."/>
            <person name="Hartfelder K."/>
            <person name="Simoes Z.L.P."/>
            <person name="Bitondi M.M.G."/>
            <person name="Pinheiro D.G."/>
        </authorList>
    </citation>
    <scope>NUCLEOTIDE SEQUENCE</scope>
    <source>
        <strain evidence="5">USP_RPSP 00005682</strain>
        <tissue evidence="5">Whole individual</tissue>
    </source>
</reference>
<organism evidence="5 6">
    <name type="scientific">Frieseomelitta varia</name>
    <dbReference type="NCBI Taxonomy" id="561572"/>
    <lineage>
        <taxon>Eukaryota</taxon>
        <taxon>Metazoa</taxon>
        <taxon>Ecdysozoa</taxon>
        <taxon>Arthropoda</taxon>
        <taxon>Hexapoda</taxon>
        <taxon>Insecta</taxon>
        <taxon>Pterygota</taxon>
        <taxon>Neoptera</taxon>
        <taxon>Endopterygota</taxon>
        <taxon>Hymenoptera</taxon>
        <taxon>Apocrita</taxon>
        <taxon>Aculeata</taxon>
        <taxon>Apoidea</taxon>
        <taxon>Anthophila</taxon>
        <taxon>Apidae</taxon>
        <taxon>Frieseomelitta</taxon>
    </lineage>
</organism>
<dbReference type="PANTHER" id="PTHR47827:SF3">
    <property type="entry name" value="AF-9 ANC1 HOMOLOGY DOMAIN-CONTAINING PROTEIN"/>
    <property type="match status" value="1"/>
</dbReference>
<proteinExistence type="predicted"/>
<dbReference type="InterPro" id="IPR038704">
    <property type="entry name" value="YEAST_sf"/>
</dbReference>
<dbReference type="InterPro" id="IPR052790">
    <property type="entry name" value="YEATS_domain"/>
</dbReference>
<dbReference type="Gene3D" id="2.60.40.1970">
    <property type="entry name" value="YEATS domain"/>
    <property type="match status" value="1"/>
</dbReference>
<feature type="compositionally biased region" description="Basic and acidic residues" evidence="3">
    <location>
        <begin position="555"/>
        <end position="578"/>
    </location>
</feature>
<feature type="compositionally biased region" description="Basic and acidic residues" evidence="3">
    <location>
        <begin position="586"/>
        <end position="601"/>
    </location>
</feature>
<feature type="compositionally biased region" description="Basic residues" evidence="3">
    <location>
        <begin position="448"/>
        <end position="458"/>
    </location>
</feature>
<feature type="compositionally biased region" description="Polar residues" evidence="3">
    <location>
        <begin position="481"/>
        <end position="496"/>
    </location>
</feature>